<dbReference type="EMBL" id="QGGO01000032">
    <property type="protein sequence ID" value="PWK18088.1"/>
    <property type="molecule type" value="Genomic_DNA"/>
</dbReference>
<dbReference type="PANTHER" id="PTHR37299">
    <property type="entry name" value="TRANSCRIPTIONAL REGULATOR-RELATED"/>
    <property type="match status" value="1"/>
</dbReference>
<feature type="domain" description="Response regulatory" evidence="2">
    <location>
        <begin position="5"/>
        <end position="116"/>
    </location>
</feature>
<evidence type="ECO:0000256" key="1">
    <source>
        <dbReference type="PROSITE-ProRule" id="PRU00169"/>
    </source>
</evidence>
<protein>
    <submittedName>
        <fullName evidence="4">LytTR family two component transcriptional regulator</fullName>
    </submittedName>
</protein>
<dbReference type="PROSITE" id="PS50110">
    <property type="entry name" value="RESPONSE_REGULATORY"/>
    <property type="match status" value="1"/>
</dbReference>
<dbReference type="GO" id="GO:0003677">
    <property type="term" value="F:DNA binding"/>
    <property type="evidence" value="ECO:0007669"/>
    <property type="project" value="InterPro"/>
</dbReference>
<feature type="modified residue" description="4-aspartylphosphate" evidence="1">
    <location>
        <position position="56"/>
    </location>
</feature>
<dbReference type="Pfam" id="PF00072">
    <property type="entry name" value="Response_reg"/>
    <property type="match status" value="1"/>
</dbReference>
<dbReference type="InterPro" id="IPR011006">
    <property type="entry name" value="CheY-like_superfamily"/>
</dbReference>
<dbReference type="PROSITE" id="PS50930">
    <property type="entry name" value="HTH_LYTTR"/>
    <property type="match status" value="1"/>
</dbReference>
<dbReference type="InterPro" id="IPR001789">
    <property type="entry name" value="Sig_transdc_resp-reg_receiver"/>
</dbReference>
<evidence type="ECO:0000259" key="2">
    <source>
        <dbReference type="PROSITE" id="PS50110"/>
    </source>
</evidence>
<dbReference type="Proteomes" id="UP000245489">
    <property type="component" value="Unassembled WGS sequence"/>
</dbReference>
<feature type="domain" description="HTH LytTR-type" evidence="3">
    <location>
        <begin position="133"/>
        <end position="234"/>
    </location>
</feature>
<dbReference type="PANTHER" id="PTHR37299:SF1">
    <property type="entry name" value="STAGE 0 SPORULATION PROTEIN A HOMOLOG"/>
    <property type="match status" value="1"/>
</dbReference>
<evidence type="ECO:0000259" key="3">
    <source>
        <dbReference type="PROSITE" id="PS50930"/>
    </source>
</evidence>
<organism evidence="4 5">
    <name type="scientific">Arcicella aurantiaca</name>
    <dbReference type="NCBI Taxonomy" id="591202"/>
    <lineage>
        <taxon>Bacteria</taxon>
        <taxon>Pseudomonadati</taxon>
        <taxon>Bacteroidota</taxon>
        <taxon>Cytophagia</taxon>
        <taxon>Cytophagales</taxon>
        <taxon>Flectobacillaceae</taxon>
        <taxon>Arcicella</taxon>
    </lineage>
</organism>
<dbReference type="SMART" id="SM00850">
    <property type="entry name" value="LytTR"/>
    <property type="match status" value="1"/>
</dbReference>
<gene>
    <name evidence="4" type="ORF">LV89_04239</name>
</gene>
<sequence length="236" mass="27118">MKKIRCIVLEDEEPAQNLMRNYFNRLPELELVEVFDNALEASDFLEDNAIDLIFTDIEMPRLSGLDFIRMLSPKPHVIIITAYPNFALEGFELDAIDYLKKPVSFDRFKKSVEKVQRLYGNSFSEENPVSIAMYVKESGRMIKIEFADILYIEGLGDYIKIITKERSIVTLSTLTKIIETLPATNFIRVHKSFIINSDKIDSIDSANSLVIMNDKKEITLGRAFKTAFISRFKAIN</sequence>
<keyword evidence="5" id="KW-1185">Reference proteome</keyword>
<dbReference type="Gene3D" id="2.40.50.1020">
    <property type="entry name" value="LytTr DNA-binding domain"/>
    <property type="match status" value="1"/>
</dbReference>
<keyword evidence="1" id="KW-0597">Phosphoprotein</keyword>
<dbReference type="RefSeq" id="WP_109744900.1">
    <property type="nucleotide sequence ID" value="NZ_QGGO01000032.1"/>
</dbReference>
<proteinExistence type="predicted"/>
<dbReference type="SUPFAM" id="SSF52172">
    <property type="entry name" value="CheY-like"/>
    <property type="match status" value="1"/>
</dbReference>
<dbReference type="OrthoDB" id="1646880at2"/>
<name>A0A316DKJ4_9BACT</name>
<dbReference type="InterPro" id="IPR007492">
    <property type="entry name" value="LytTR_DNA-bd_dom"/>
</dbReference>
<dbReference type="InterPro" id="IPR046947">
    <property type="entry name" value="LytR-like"/>
</dbReference>
<comment type="caution">
    <text evidence="4">The sequence shown here is derived from an EMBL/GenBank/DDBJ whole genome shotgun (WGS) entry which is preliminary data.</text>
</comment>
<dbReference type="SMART" id="SM00448">
    <property type="entry name" value="REC"/>
    <property type="match status" value="1"/>
</dbReference>
<dbReference type="AlphaFoldDB" id="A0A316DKJ4"/>
<dbReference type="Pfam" id="PF04397">
    <property type="entry name" value="LytTR"/>
    <property type="match status" value="1"/>
</dbReference>
<accession>A0A316DKJ4</accession>
<dbReference type="Gene3D" id="3.40.50.2300">
    <property type="match status" value="1"/>
</dbReference>
<evidence type="ECO:0000313" key="5">
    <source>
        <dbReference type="Proteomes" id="UP000245489"/>
    </source>
</evidence>
<evidence type="ECO:0000313" key="4">
    <source>
        <dbReference type="EMBL" id="PWK18088.1"/>
    </source>
</evidence>
<dbReference type="GO" id="GO:0000156">
    <property type="term" value="F:phosphorelay response regulator activity"/>
    <property type="evidence" value="ECO:0007669"/>
    <property type="project" value="InterPro"/>
</dbReference>
<reference evidence="4 5" key="1">
    <citation type="submission" date="2018-05" db="EMBL/GenBank/DDBJ databases">
        <title>Genomic Encyclopedia of Archaeal and Bacterial Type Strains, Phase II (KMG-II): from individual species to whole genera.</title>
        <authorList>
            <person name="Goeker M."/>
        </authorList>
    </citation>
    <scope>NUCLEOTIDE SEQUENCE [LARGE SCALE GENOMIC DNA]</scope>
    <source>
        <strain evidence="4 5">DSM 22214</strain>
    </source>
</reference>